<accession>A0A2I0UDG2</accession>
<feature type="compositionally biased region" description="Basic and acidic residues" evidence="1">
    <location>
        <begin position="244"/>
        <end position="263"/>
    </location>
</feature>
<evidence type="ECO:0000256" key="1">
    <source>
        <dbReference type="SAM" id="MobiDB-lite"/>
    </source>
</evidence>
<reference evidence="3" key="1">
    <citation type="submission" date="2017-11" db="EMBL/GenBank/DDBJ databases">
        <authorList>
            <person name="Lima N.C."/>
            <person name="Parody-Merino A.M."/>
            <person name="Battley P.F."/>
            <person name="Fidler A.E."/>
            <person name="Prosdocimi F."/>
        </authorList>
    </citation>
    <scope>NUCLEOTIDE SEQUENCE [LARGE SCALE GENOMIC DNA]</scope>
</reference>
<organism evidence="2 3">
    <name type="scientific">Limosa lapponica baueri</name>
    <dbReference type="NCBI Taxonomy" id="1758121"/>
    <lineage>
        <taxon>Eukaryota</taxon>
        <taxon>Metazoa</taxon>
        <taxon>Chordata</taxon>
        <taxon>Craniata</taxon>
        <taxon>Vertebrata</taxon>
        <taxon>Euteleostomi</taxon>
        <taxon>Archelosauria</taxon>
        <taxon>Archosauria</taxon>
        <taxon>Dinosauria</taxon>
        <taxon>Saurischia</taxon>
        <taxon>Theropoda</taxon>
        <taxon>Coelurosauria</taxon>
        <taxon>Aves</taxon>
        <taxon>Neognathae</taxon>
        <taxon>Neoaves</taxon>
        <taxon>Charadriiformes</taxon>
        <taxon>Scolopacidae</taxon>
        <taxon>Limosa</taxon>
    </lineage>
</organism>
<dbReference type="AlphaFoldDB" id="A0A2I0UDG2"/>
<dbReference type="Proteomes" id="UP000233556">
    <property type="component" value="Unassembled WGS sequence"/>
</dbReference>
<reference evidence="3" key="2">
    <citation type="submission" date="2017-12" db="EMBL/GenBank/DDBJ databases">
        <title>Genome sequence of the Bar-tailed Godwit (Limosa lapponica baueri).</title>
        <authorList>
            <person name="Lima N.C.B."/>
            <person name="Parody-Merino A.M."/>
            <person name="Battley P.F."/>
            <person name="Fidler A.E."/>
            <person name="Prosdocimi F."/>
        </authorList>
    </citation>
    <scope>NUCLEOTIDE SEQUENCE [LARGE SCALE GENOMIC DNA]</scope>
</reference>
<gene>
    <name evidence="2" type="ORF">llap_5640</name>
</gene>
<evidence type="ECO:0008006" key="4">
    <source>
        <dbReference type="Google" id="ProtNLM"/>
    </source>
</evidence>
<feature type="region of interest" description="Disordered" evidence="1">
    <location>
        <begin position="244"/>
        <end position="275"/>
    </location>
</feature>
<dbReference type="PANTHER" id="PTHR33332">
    <property type="entry name" value="REVERSE TRANSCRIPTASE DOMAIN-CONTAINING PROTEIN"/>
    <property type="match status" value="1"/>
</dbReference>
<evidence type="ECO:0000313" key="2">
    <source>
        <dbReference type="EMBL" id="PKU44075.1"/>
    </source>
</evidence>
<keyword evidence="3" id="KW-1185">Reference proteome</keyword>
<evidence type="ECO:0000313" key="3">
    <source>
        <dbReference type="Proteomes" id="UP000233556"/>
    </source>
</evidence>
<protein>
    <recommendedName>
        <fullName evidence="4">Rna-directed dna polymerase from mobile element jockey-like</fullName>
    </recommendedName>
</protein>
<dbReference type="EMBL" id="KZ505851">
    <property type="protein sequence ID" value="PKU44075.1"/>
    <property type="molecule type" value="Genomic_DNA"/>
</dbReference>
<name>A0A2I0UDG2_LIMLA</name>
<proteinExistence type="predicted"/>
<dbReference type="OrthoDB" id="410381at2759"/>
<sequence>MLEGRDAIQRALDRLERWACANLMKFNRVKYKVLYVDWGYPKHKSRLSREWIESSPEEKDLGVLVNEKLNMSQQCALSAQKANHILGCIKRSVASRSRKVTFYTSTPIWLDLTWSTVFSSGVPNIRTIWTCWNLTKTLSAVSSGKVVSGRFSFGGKVKNIIRNIFEINISSLNHDKEDNMNLIIPKSQRKLNSSYMVISKSHLHLEKRRLWGDLIEAFQYLKGAYRKGGEGLFMRECGDRTRVEKEETVQRDKESYDKLKATDGDNDLDSSSPNRYEETMAAFVRNKNTGYCSN</sequence>